<dbReference type="Pfam" id="PF00009">
    <property type="entry name" value="GTP_EFTU"/>
    <property type="match status" value="1"/>
</dbReference>
<keyword evidence="6" id="KW-0342">GTP-binding</keyword>
<dbReference type="Gene3D" id="3.30.70.870">
    <property type="entry name" value="Elongation Factor G (Translational Gtpase), domain 3"/>
    <property type="match status" value="1"/>
</dbReference>
<evidence type="ECO:0000256" key="2">
    <source>
        <dbReference type="ARBA" id="ARBA00018774"/>
    </source>
</evidence>
<dbReference type="CDD" id="cd04090">
    <property type="entry name" value="EF2_II_snRNP"/>
    <property type="match status" value="1"/>
</dbReference>
<dbReference type="Proteomes" id="UP000054937">
    <property type="component" value="Unassembled WGS sequence"/>
</dbReference>
<keyword evidence="3" id="KW-0507">mRNA processing</keyword>
<dbReference type="InterPro" id="IPR005225">
    <property type="entry name" value="Small_GTP-bd"/>
</dbReference>
<dbReference type="Pfam" id="PF14492">
    <property type="entry name" value="EFG_III"/>
    <property type="match status" value="1"/>
</dbReference>
<dbReference type="PROSITE" id="PS51722">
    <property type="entry name" value="G_TR_2"/>
    <property type="match status" value="1"/>
</dbReference>
<dbReference type="FunFam" id="2.40.30.10:FF:000029">
    <property type="entry name" value="116 kDa U5 small nuclear ribonucleoprotein component"/>
    <property type="match status" value="1"/>
</dbReference>
<dbReference type="Gene3D" id="3.30.70.240">
    <property type="match status" value="1"/>
</dbReference>
<dbReference type="GO" id="GO:0005525">
    <property type="term" value="F:GTP binding"/>
    <property type="evidence" value="ECO:0007669"/>
    <property type="project" value="UniProtKB-KW"/>
</dbReference>
<evidence type="ECO:0000313" key="13">
    <source>
        <dbReference type="EMBL" id="KRX02179.1"/>
    </source>
</evidence>
<dbReference type="PANTHER" id="PTHR42908:SF6">
    <property type="entry name" value="116 KDA U5 SMALL NUCLEAR RIBONUCLEOPROTEIN COMPONENT"/>
    <property type="match status" value="1"/>
</dbReference>
<keyword evidence="14" id="KW-1185">Reference proteome</keyword>
<dbReference type="Gene3D" id="3.90.1430.10">
    <property type="entry name" value="Yeast translation eEF2 (G' domain)"/>
    <property type="match status" value="1"/>
</dbReference>
<dbReference type="InterPro" id="IPR027417">
    <property type="entry name" value="P-loop_NTPase"/>
</dbReference>
<accession>A0A0V0QIN9</accession>
<keyword evidence="7" id="KW-0508">mRNA splicing</keyword>
<dbReference type="Gene3D" id="3.40.50.300">
    <property type="entry name" value="P-loop containing nucleotide triphosphate hydrolases"/>
    <property type="match status" value="1"/>
</dbReference>
<dbReference type="InterPro" id="IPR004161">
    <property type="entry name" value="EFTu-like_2"/>
</dbReference>
<dbReference type="AlphaFoldDB" id="A0A0V0QIN9"/>
<dbReference type="InterPro" id="IPR000640">
    <property type="entry name" value="EFG_V-like"/>
</dbReference>
<dbReference type="InterPro" id="IPR009000">
    <property type="entry name" value="Transl_B-barrel_sf"/>
</dbReference>
<dbReference type="CDD" id="cd04167">
    <property type="entry name" value="Snu114p"/>
    <property type="match status" value="1"/>
</dbReference>
<dbReference type="GO" id="GO:0005829">
    <property type="term" value="C:cytosol"/>
    <property type="evidence" value="ECO:0007669"/>
    <property type="project" value="TreeGrafter"/>
</dbReference>
<dbReference type="GO" id="GO:0046540">
    <property type="term" value="C:U4/U6 x U5 tri-snRNP complex"/>
    <property type="evidence" value="ECO:0007669"/>
    <property type="project" value="TreeGrafter"/>
</dbReference>
<dbReference type="NCBIfam" id="TIGR00231">
    <property type="entry name" value="small_GTP"/>
    <property type="match status" value="1"/>
</dbReference>
<dbReference type="FunFam" id="3.90.1430.10:FF:000003">
    <property type="entry name" value="Elongation factor 2"/>
    <property type="match status" value="1"/>
</dbReference>
<keyword evidence="4" id="KW-0747">Spliceosome</keyword>
<dbReference type="GO" id="GO:0003924">
    <property type="term" value="F:GTPase activity"/>
    <property type="evidence" value="ECO:0007669"/>
    <property type="project" value="InterPro"/>
</dbReference>
<evidence type="ECO:0000259" key="12">
    <source>
        <dbReference type="PROSITE" id="PS51722"/>
    </source>
</evidence>
<dbReference type="CDD" id="cd04096">
    <property type="entry name" value="eEF2_snRNP_like_C"/>
    <property type="match status" value="1"/>
</dbReference>
<dbReference type="SUPFAM" id="SSF50447">
    <property type="entry name" value="Translation proteins"/>
    <property type="match status" value="1"/>
</dbReference>
<dbReference type="Pfam" id="PF16004">
    <property type="entry name" value="EFTUD2"/>
    <property type="match status" value="1"/>
</dbReference>
<dbReference type="InterPro" id="IPR000795">
    <property type="entry name" value="T_Tr_GTP-bd_dom"/>
</dbReference>
<comment type="subcellular location">
    <subcellularLocation>
        <location evidence="1">Nucleus</location>
    </subcellularLocation>
</comment>
<keyword evidence="5" id="KW-0547">Nucleotide-binding</keyword>
<dbReference type="CDD" id="cd01683">
    <property type="entry name" value="EF2_IV_snRNP"/>
    <property type="match status" value="1"/>
</dbReference>
<sequence length="984" mass="113033">MDEENLYDELGNYIGPDLEEEEDLEYLQQAQEQENEDEEQNEDQNLEEDYQKLQRLEEQVDAENQVVLHEDKQYYPEMEEVYPDVEVMVEDEDQQQIEEPILAPIKTKDFDIVEKEIPETTFNYEFFSKLNENAELIRNIAVVGHLHHGKSCVVDMLVQQTHTRNWRLDKDYKYTDSRKDEQERMISIKASPMSLVLPDSKGKHYLVNVMDTPGHVNFSDEMCCALRISDGAVLVIDAVEGVMLNTERIIKYLVQERIAITIFINKIDRLIVELKLPPADAYLKIKHTLEEVNGLIQSAAFNFTNEDKEKLRISPLLGNVCFGSSQFGFSFTIQHFAKLYSSVYNIHPDTFTKLLWGNYYFDRDTKKFTKKPTNNYPNRVFVDFILEPIYKIFSHSASKERAYLKPMFHSLGIFLKKKSFDIDTKSFMKLIFKEFLGEADSFVSMVVQHVPSAKQATQQKLELNYTGDKTAEVYKQIQQCDPEGPLVINIVKQYNKSDCLTFDAYGRVLSGTLNRGQMVKVLGESYNLEDEEDMTVKQVKNIWIHQSRYKVEVKSVKAGGWVLIEGIEESIGKSATIISQKEKQPIEILKPIKHNTTPVVKVAIEPLIPSELPKMLEGLRKINRSYPQIITKVEESGEHILIGTGELYLDCVLHDLRRMYSEIEIKVSDPSVSFCETVIDTSGIKCLAETPNKLNRLTMIASPLDKGLVEDIEREIIDLDQGKKKISKYFMDNYEWDLLASRSVWSFGPGKVGPNLVMDDTLPSETNKQILDQCKETIVQGFQWATREGPLCDEPIRNVKFKIIEADLANEPIYRGGGQIIPTARRACYSSFLMATPRIQEPLFLVEIQTTADALDAIYTVLGKRRGHMISEMPKPGSPLYTVRAHLPAIDSFGFETDLRVHTSGQAFCMSVFDQWELLPGDPLDKNIKLSLLEPSPPQDLAREFMIKTRRRKGLNENVSIVKYFDDQNIIDALKEDKDYKNYL</sequence>
<dbReference type="SUPFAM" id="SSF54211">
    <property type="entry name" value="Ribosomal protein S5 domain 2-like"/>
    <property type="match status" value="1"/>
</dbReference>
<dbReference type="SMART" id="SM00838">
    <property type="entry name" value="EFG_C"/>
    <property type="match status" value="1"/>
</dbReference>
<keyword evidence="8" id="KW-0539">Nucleus</keyword>
<evidence type="ECO:0000313" key="14">
    <source>
        <dbReference type="Proteomes" id="UP000054937"/>
    </source>
</evidence>
<dbReference type="FunFam" id="3.30.70.870:FF:000002">
    <property type="entry name" value="Translation elongation factor 2"/>
    <property type="match status" value="1"/>
</dbReference>
<proteinExistence type="predicted"/>
<dbReference type="OMA" id="YIFRPIR"/>
<feature type="domain" description="Tr-type G" evidence="12">
    <location>
        <begin position="135"/>
        <end position="344"/>
    </location>
</feature>
<comment type="caution">
    <text evidence="13">The sequence shown here is derived from an EMBL/GenBank/DDBJ whole genome shotgun (WGS) entry which is preliminary data.</text>
</comment>
<dbReference type="PRINTS" id="PR00315">
    <property type="entry name" value="ELONGATNFCT"/>
</dbReference>
<dbReference type="InterPro" id="IPR005517">
    <property type="entry name" value="Transl_elong_EFG/EF2_IV"/>
</dbReference>
<dbReference type="InterPro" id="IPR044121">
    <property type="entry name" value="Snu114_GTP-bd"/>
</dbReference>
<dbReference type="SUPFAM" id="SSF52540">
    <property type="entry name" value="P-loop containing nucleoside triphosphate hydrolases"/>
    <property type="match status" value="1"/>
</dbReference>
<dbReference type="SMART" id="SM00889">
    <property type="entry name" value="EFG_IV"/>
    <property type="match status" value="1"/>
</dbReference>
<dbReference type="EMBL" id="LDAU01000157">
    <property type="protein sequence ID" value="KRX02179.1"/>
    <property type="molecule type" value="Genomic_DNA"/>
</dbReference>
<dbReference type="GO" id="GO:0030623">
    <property type="term" value="F:U5 snRNA binding"/>
    <property type="evidence" value="ECO:0007669"/>
    <property type="project" value="TreeGrafter"/>
</dbReference>
<dbReference type="InterPro" id="IPR014721">
    <property type="entry name" value="Ribsml_uS5_D2-typ_fold_subgr"/>
</dbReference>
<dbReference type="FunFam" id="3.30.70.240:FF:000004">
    <property type="entry name" value="116 kDa U5 small nuclear ribonucleoprotein"/>
    <property type="match status" value="1"/>
</dbReference>
<dbReference type="InterPro" id="IPR031950">
    <property type="entry name" value="EFTUD2_N"/>
</dbReference>
<dbReference type="InParanoid" id="A0A0V0QIN9"/>
<dbReference type="FunFam" id="3.30.230.10:FF:000009">
    <property type="entry name" value="116 kDa U5 small nuclear ribonucleoprotein component"/>
    <property type="match status" value="1"/>
</dbReference>
<dbReference type="OrthoDB" id="364892at2759"/>
<dbReference type="InterPro" id="IPR035647">
    <property type="entry name" value="EFG_III/V"/>
</dbReference>
<dbReference type="Gene3D" id="2.40.30.10">
    <property type="entry name" value="Translation factors"/>
    <property type="match status" value="1"/>
</dbReference>
<protein>
    <recommendedName>
        <fullName evidence="2">116 kDa U5 small nuclear ribonucleoprotein component</fullName>
    </recommendedName>
    <alternativeName>
        <fullName evidence="9">U5 snRNP-specific protein, 116 kDa</fullName>
    </alternativeName>
</protein>
<dbReference type="InterPro" id="IPR041095">
    <property type="entry name" value="EFG_II"/>
</dbReference>
<dbReference type="Pfam" id="PF00679">
    <property type="entry name" value="EFG_C"/>
    <property type="match status" value="1"/>
</dbReference>
<dbReference type="Pfam" id="PF03144">
    <property type="entry name" value="GTP_EFTU_D2"/>
    <property type="match status" value="1"/>
</dbReference>
<dbReference type="GO" id="GO:0000398">
    <property type="term" value="P:mRNA splicing, via spliceosome"/>
    <property type="evidence" value="ECO:0007669"/>
    <property type="project" value="TreeGrafter"/>
</dbReference>
<dbReference type="PANTHER" id="PTHR42908">
    <property type="entry name" value="TRANSLATION ELONGATION FACTOR-RELATED"/>
    <property type="match status" value="1"/>
</dbReference>
<dbReference type="Pfam" id="PF03764">
    <property type="entry name" value="EFG_IV"/>
    <property type="match status" value="1"/>
</dbReference>
<dbReference type="Gene3D" id="3.30.230.10">
    <property type="match status" value="1"/>
</dbReference>
<feature type="compositionally biased region" description="Acidic residues" evidence="11">
    <location>
        <begin position="33"/>
        <end position="48"/>
    </location>
</feature>
<gene>
    <name evidence="13" type="ORF">PPERSA_06374</name>
</gene>
<dbReference type="InterPro" id="IPR020568">
    <property type="entry name" value="Ribosomal_Su5_D2-typ_SF"/>
</dbReference>
<evidence type="ECO:0000256" key="9">
    <source>
        <dbReference type="ARBA" id="ARBA00031432"/>
    </source>
</evidence>
<evidence type="ECO:0000256" key="1">
    <source>
        <dbReference type="ARBA" id="ARBA00004123"/>
    </source>
</evidence>
<dbReference type="SUPFAM" id="SSF54980">
    <property type="entry name" value="EF-G C-terminal domain-like"/>
    <property type="match status" value="2"/>
</dbReference>
<evidence type="ECO:0000256" key="3">
    <source>
        <dbReference type="ARBA" id="ARBA00022664"/>
    </source>
</evidence>
<evidence type="ECO:0000256" key="4">
    <source>
        <dbReference type="ARBA" id="ARBA00022728"/>
    </source>
</evidence>
<comment type="function">
    <text evidence="10">Required for pre-mRNA splicing as component of the spliceosome, including pre-catalytic, catalytic and post-catalytic spliceosomal complexes. Component of the U5 snRNP and the U4/U6-U5 tri-snRNP complex, a building block of the spliceosome. As a component of the minor spliceosome, involved in the splicing of U12-type introns in pre-mRNAs.</text>
</comment>
<name>A0A0V0QIN9_PSEPJ</name>
<dbReference type="GO" id="GO:0071007">
    <property type="term" value="C:U2-type catalytic step 2 spliceosome"/>
    <property type="evidence" value="ECO:0007669"/>
    <property type="project" value="TreeGrafter"/>
</dbReference>
<evidence type="ECO:0000256" key="5">
    <source>
        <dbReference type="ARBA" id="ARBA00022741"/>
    </source>
</evidence>
<evidence type="ECO:0000256" key="7">
    <source>
        <dbReference type="ARBA" id="ARBA00023187"/>
    </source>
</evidence>
<evidence type="ECO:0000256" key="6">
    <source>
        <dbReference type="ARBA" id="ARBA00023134"/>
    </source>
</evidence>
<evidence type="ECO:0000256" key="8">
    <source>
        <dbReference type="ARBA" id="ARBA00023242"/>
    </source>
</evidence>
<dbReference type="FunFam" id="3.40.50.300:FF:000646">
    <property type="entry name" value="U5 small nuclear ribonucleoprotein component"/>
    <property type="match status" value="1"/>
</dbReference>
<reference evidence="13 14" key="1">
    <citation type="journal article" date="2015" name="Sci. Rep.">
        <title>Genome of the facultative scuticociliatosis pathogen Pseudocohnilembus persalinus provides insight into its virulence through horizontal gene transfer.</title>
        <authorList>
            <person name="Xiong J."/>
            <person name="Wang G."/>
            <person name="Cheng J."/>
            <person name="Tian M."/>
            <person name="Pan X."/>
            <person name="Warren A."/>
            <person name="Jiang C."/>
            <person name="Yuan D."/>
            <person name="Miao W."/>
        </authorList>
    </citation>
    <scope>NUCLEOTIDE SEQUENCE [LARGE SCALE GENOMIC DNA]</scope>
    <source>
        <strain evidence="13">36N120E</strain>
    </source>
</reference>
<feature type="region of interest" description="Disordered" evidence="11">
    <location>
        <begin position="1"/>
        <end position="55"/>
    </location>
</feature>
<evidence type="ECO:0000256" key="11">
    <source>
        <dbReference type="SAM" id="MobiDB-lite"/>
    </source>
</evidence>
<evidence type="ECO:0000256" key="10">
    <source>
        <dbReference type="ARBA" id="ARBA00045974"/>
    </source>
</evidence>
<organism evidence="13 14">
    <name type="scientific">Pseudocohnilembus persalinus</name>
    <name type="common">Ciliate</name>
    <dbReference type="NCBI Taxonomy" id="266149"/>
    <lineage>
        <taxon>Eukaryota</taxon>
        <taxon>Sar</taxon>
        <taxon>Alveolata</taxon>
        <taxon>Ciliophora</taxon>
        <taxon>Intramacronucleata</taxon>
        <taxon>Oligohymenophorea</taxon>
        <taxon>Scuticociliatia</taxon>
        <taxon>Philasterida</taxon>
        <taxon>Pseudocohnilembidae</taxon>
        <taxon>Pseudocohnilembus</taxon>
    </lineage>
</organism>
<dbReference type="FunCoup" id="A0A0V0QIN9">
    <property type="interactions" value="579"/>
</dbReference>